<accession>A0ABV4HCG3</accession>
<protein>
    <submittedName>
        <fullName evidence="2">AAA family ATPase</fullName>
    </submittedName>
</protein>
<sequence length="326" mass="36989">MAALEQIKSLIRSFGEGDESRFYATAMQIAAAEARQGHTALAEELKKMIDKAKLSKSKESVLIKKFPINSAQKELDDLLELVRPEVKLKDMVLSKNVRSSIQRVLDEQRKIDILESHGLTARRKLLFTGAPGCGKTMSAHVLASELGLPLFIIRLDGLISRYMGESIAKLRLVFDAMRDFRAVYLFDEFDSIGTSRSAGNEVGEIKRVLNSFLLQIEKDDSRSLIIAATNLPESLDVALFRRFDDIIQFPLPTEEEIYQLFDLEFTGFDLPYTIDLRNVAHKAIGLSFADIHRIVSDIWKDYLVYGDNNVSEEKILHYVEGRKRPF</sequence>
<organism evidence="2 3">
    <name type="scientific">Sphingobacterium thalpophilum</name>
    <dbReference type="NCBI Taxonomy" id="259"/>
    <lineage>
        <taxon>Bacteria</taxon>
        <taxon>Pseudomonadati</taxon>
        <taxon>Bacteroidota</taxon>
        <taxon>Sphingobacteriia</taxon>
        <taxon>Sphingobacteriales</taxon>
        <taxon>Sphingobacteriaceae</taxon>
        <taxon>Sphingobacterium</taxon>
    </lineage>
</organism>
<evidence type="ECO:0000313" key="2">
    <source>
        <dbReference type="EMBL" id="MEZ0451742.1"/>
    </source>
</evidence>
<dbReference type="SUPFAM" id="SSF52540">
    <property type="entry name" value="P-loop containing nucleoside triphosphate hydrolases"/>
    <property type="match status" value="1"/>
</dbReference>
<feature type="domain" description="AAA+ ATPase" evidence="1">
    <location>
        <begin position="121"/>
        <end position="253"/>
    </location>
</feature>
<gene>
    <name evidence="2" type="ORF">ABTW24_09060</name>
</gene>
<dbReference type="EMBL" id="JBEOQB010000002">
    <property type="protein sequence ID" value="MEZ0451742.1"/>
    <property type="molecule type" value="Genomic_DNA"/>
</dbReference>
<dbReference type="RefSeq" id="WP_370482070.1">
    <property type="nucleotide sequence ID" value="NZ_JBEOQA010000001.1"/>
</dbReference>
<dbReference type="Gene3D" id="3.40.50.300">
    <property type="entry name" value="P-loop containing nucleotide triphosphate hydrolases"/>
    <property type="match status" value="1"/>
</dbReference>
<keyword evidence="3" id="KW-1185">Reference proteome</keyword>
<dbReference type="InterPro" id="IPR050168">
    <property type="entry name" value="AAA_ATPase_domain"/>
</dbReference>
<dbReference type="InterPro" id="IPR003959">
    <property type="entry name" value="ATPase_AAA_core"/>
</dbReference>
<proteinExistence type="predicted"/>
<name>A0ABV4HCG3_9SPHI</name>
<evidence type="ECO:0000313" key="3">
    <source>
        <dbReference type="Proteomes" id="UP001566204"/>
    </source>
</evidence>
<dbReference type="CDD" id="cd19481">
    <property type="entry name" value="RecA-like_protease"/>
    <property type="match status" value="1"/>
</dbReference>
<dbReference type="PANTHER" id="PTHR23077:SF198">
    <property type="entry name" value="ATP-DEPENDENT ZINC METALLOPROTEASE FTSH"/>
    <property type="match status" value="1"/>
</dbReference>
<dbReference type="InterPro" id="IPR027417">
    <property type="entry name" value="P-loop_NTPase"/>
</dbReference>
<dbReference type="SMART" id="SM00382">
    <property type="entry name" value="AAA"/>
    <property type="match status" value="1"/>
</dbReference>
<dbReference type="PANTHER" id="PTHR23077">
    <property type="entry name" value="AAA-FAMILY ATPASE"/>
    <property type="match status" value="1"/>
</dbReference>
<dbReference type="Proteomes" id="UP001566204">
    <property type="component" value="Unassembled WGS sequence"/>
</dbReference>
<reference evidence="2 3" key="1">
    <citation type="submission" date="2024-06" db="EMBL/GenBank/DDBJ databases">
        <title>Soil Sphingobacterium thalpophilum.</title>
        <authorList>
            <person name="Yang J."/>
            <person name="Li J."/>
        </authorList>
    </citation>
    <scope>NUCLEOTIDE SEQUENCE [LARGE SCALE GENOMIC DNA]</scope>
    <source>
        <strain evidence="2 3">22g91tb</strain>
    </source>
</reference>
<evidence type="ECO:0000259" key="1">
    <source>
        <dbReference type="SMART" id="SM00382"/>
    </source>
</evidence>
<comment type="caution">
    <text evidence="2">The sequence shown here is derived from an EMBL/GenBank/DDBJ whole genome shotgun (WGS) entry which is preliminary data.</text>
</comment>
<dbReference type="Pfam" id="PF00004">
    <property type="entry name" value="AAA"/>
    <property type="match status" value="1"/>
</dbReference>
<dbReference type="InterPro" id="IPR003593">
    <property type="entry name" value="AAA+_ATPase"/>
</dbReference>